<sequence length="461" mass="49604">MSESQGDKGSPRSLVAGTPSGRPPDFFQEVVVNSGDTEEGGKLVHHVQSGSLERPRSPVSLDSQGQCKKSRGTGVHDPIDVSDAMEMEDLQREQVTPVVARLESEGQQMGTNVEEGCNRMSYANAVNGAGRKIALEQLRVDEFGGDPNKISVSDDDCVIDRTGKFPRIEFSEKEACDKSENRVQETTNRTMHNVIGKKSTVGSSDKGELFGPWMTVDNRRKRSNNGGSMLATGLRKSDVRAATNRFAALGEERVELMEEHGNVDNVVSGLSSPISGQPRNVSEEGGVLVSKEGSSSGSHLATGDRVPNRGLKKTVVLPMVEGQQVSVVQHAPMGSGQRHTSFSLLEKGHGRTGVEGIALGKTRGGRRSSREMSHQGLRVRKPPDTKTVSRAVLKDWVEEVNGQLTAIADSSESDPGGRLRASVNQEGDLVPVRLGPEKPESRDSTRGVDSEIVMEESNGEC</sequence>
<evidence type="ECO:0000256" key="1">
    <source>
        <dbReference type="SAM" id="MobiDB-lite"/>
    </source>
</evidence>
<protein>
    <submittedName>
        <fullName evidence="2">Uncharacterized protein</fullName>
    </submittedName>
</protein>
<feature type="compositionally biased region" description="Basic and acidic residues" evidence="1">
    <location>
        <begin position="1"/>
        <end position="10"/>
    </location>
</feature>
<evidence type="ECO:0000313" key="3">
    <source>
        <dbReference type="Proteomes" id="UP001396334"/>
    </source>
</evidence>
<gene>
    <name evidence="2" type="ORF">V6N11_063795</name>
</gene>
<feature type="region of interest" description="Disordered" evidence="1">
    <location>
        <begin position="407"/>
        <end position="461"/>
    </location>
</feature>
<feature type="compositionally biased region" description="Acidic residues" evidence="1">
    <location>
        <begin position="452"/>
        <end position="461"/>
    </location>
</feature>
<name>A0ABR2PLR2_9ROSI</name>
<reference evidence="2 3" key="1">
    <citation type="journal article" date="2024" name="G3 (Bethesda)">
        <title>Genome assembly of Hibiscus sabdariffa L. provides insights into metabolisms of medicinal natural products.</title>
        <authorList>
            <person name="Kim T."/>
        </authorList>
    </citation>
    <scope>NUCLEOTIDE SEQUENCE [LARGE SCALE GENOMIC DNA]</scope>
    <source>
        <strain evidence="2">TK-2024</strain>
        <tissue evidence="2">Old leaves</tissue>
    </source>
</reference>
<accession>A0ABR2PLR2</accession>
<keyword evidence="3" id="KW-1185">Reference proteome</keyword>
<feature type="region of interest" description="Disordered" evidence="1">
    <location>
        <begin position="1"/>
        <end position="79"/>
    </location>
</feature>
<comment type="caution">
    <text evidence="2">The sequence shown here is derived from an EMBL/GenBank/DDBJ whole genome shotgun (WGS) entry which is preliminary data.</text>
</comment>
<proteinExistence type="predicted"/>
<evidence type="ECO:0000313" key="2">
    <source>
        <dbReference type="EMBL" id="KAK8989364.1"/>
    </source>
</evidence>
<feature type="region of interest" description="Disordered" evidence="1">
    <location>
        <begin position="355"/>
        <end position="386"/>
    </location>
</feature>
<organism evidence="2 3">
    <name type="scientific">Hibiscus sabdariffa</name>
    <name type="common">roselle</name>
    <dbReference type="NCBI Taxonomy" id="183260"/>
    <lineage>
        <taxon>Eukaryota</taxon>
        <taxon>Viridiplantae</taxon>
        <taxon>Streptophyta</taxon>
        <taxon>Embryophyta</taxon>
        <taxon>Tracheophyta</taxon>
        <taxon>Spermatophyta</taxon>
        <taxon>Magnoliopsida</taxon>
        <taxon>eudicotyledons</taxon>
        <taxon>Gunneridae</taxon>
        <taxon>Pentapetalae</taxon>
        <taxon>rosids</taxon>
        <taxon>malvids</taxon>
        <taxon>Malvales</taxon>
        <taxon>Malvaceae</taxon>
        <taxon>Malvoideae</taxon>
        <taxon>Hibiscus</taxon>
    </lineage>
</organism>
<dbReference type="Proteomes" id="UP001396334">
    <property type="component" value="Unassembled WGS sequence"/>
</dbReference>
<dbReference type="EMBL" id="JBBPBN010000056">
    <property type="protein sequence ID" value="KAK8989364.1"/>
    <property type="molecule type" value="Genomic_DNA"/>
</dbReference>
<feature type="compositionally biased region" description="Basic and acidic residues" evidence="1">
    <location>
        <begin position="435"/>
        <end position="449"/>
    </location>
</feature>